<feature type="region of interest" description="Disordered" evidence="1">
    <location>
        <begin position="184"/>
        <end position="300"/>
    </location>
</feature>
<feature type="compositionally biased region" description="Polar residues" evidence="1">
    <location>
        <begin position="280"/>
        <end position="297"/>
    </location>
</feature>
<feature type="compositionally biased region" description="Acidic residues" evidence="1">
    <location>
        <begin position="196"/>
        <end position="262"/>
    </location>
</feature>
<protein>
    <submittedName>
        <fullName evidence="2">Uncharacterized protein</fullName>
    </submittedName>
</protein>
<evidence type="ECO:0000313" key="3">
    <source>
        <dbReference type="Proteomes" id="UP000585050"/>
    </source>
</evidence>
<evidence type="ECO:0000313" key="2">
    <source>
        <dbReference type="EMBL" id="NLR93046.1"/>
    </source>
</evidence>
<dbReference type="RefSeq" id="WP_168883755.1">
    <property type="nucleotide sequence ID" value="NZ_JABAIL010000005.1"/>
</dbReference>
<dbReference type="Proteomes" id="UP000585050">
    <property type="component" value="Unassembled WGS sequence"/>
</dbReference>
<feature type="compositionally biased region" description="Acidic residues" evidence="1">
    <location>
        <begin position="1737"/>
        <end position="1777"/>
    </location>
</feature>
<reference evidence="2 3" key="1">
    <citation type="submission" date="2020-04" db="EMBL/GenBank/DDBJ databases">
        <title>Flammeovirga sp. SR4, a novel species isolated from seawater.</title>
        <authorList>
            <person name="Wang X."/>
        </authorList>
    </citation>
    <scope>NUCLEOTIDE SEQUENCE [LARGE SCALE GENOMIC DNA]</scope>
    <source>
        <strain evidence="2 3">SR4</strain>
    </source>
</reference>
<gene>
    <name evidence="2" type="ORF">HGP29_17670</name>
</gene>
<proteinExistence type="predicted"/>
<feature type="region of interest" description="Disordered" evidence="1">
    <location>
        <begin position="1735"/>
        <end position="1777"/>
    </location>
</feature>
<organism evidence="2 3">
    <name type="scientific">Flammeovirga agarivorans</name>
    <dbReference type="NCBI Taxonomy" id="2726742"/>
    <lineage>
        <taxon>Bacteria</taxon>
        <taxon>Pseudomonadati</taxon>
        <taxon>Bacteroidota</taxon>
        <taxon>Cytophagia</taxon>
        <taxon>Cytophagales</taxon>
        <taxon>Flammeovirgaceae</taxon>
        <taxon>Flammeovirga</taxon>
    </lineage>
</organism>
<dbReference type="EMBL" id="JABAIL010000005">
    <property type="protein sequence ID" value="NLR93046.1"/>
    <property type="molecule type" value="Genomic_DNA"/>
</dbReference>
<evidence type="ECO:0000256" key="1">
    <source>
        <dbReference type="SAM" id="MobiDB-lite"/>
    </source>
</evidence>
<keyword evidence="3" id="KW-1185">Reference proteome</keyword>
<name>A0A7X8XXA4_9BACT</name>
<sequence>MLSSLNSIAQNKKQKETQDKNQHFRLFAEYDSFLVDLDLYLEKGVRYGTDSLIDEFSSHWQNNAINENQKEWIYKSTKRLHRNRINYRKQAAAYFNCIIAFLDSGENLKPQFTRFLEIADTCLLAYSPGVTQNFFNKTHMFVKDRKLEKSKYTTIEVQGGSFTFTHTLADEGAIADHMVIEENEEAKEEETKEDWFGSDEESVAQNDENTENTTEDSWNDSEETSSEEYDWGDDSSSSEEYDWGDDSSDSWGDDEGSYDWSEDSGSSDWGDSWSGDDSNITEYGSDNQKTDSYAEQSSMDEDCAVAEVEVTEYDPGITEMPPKDGPMLVITEADLVISTKFDTALLEKTVGTFLFKSDTLICNGGRFFWENVGFSKDSAWTELPHFCFDTRIAYIEADHAEMFFPKHLDTLAIGAFTYRSGHYNKFKEKSEYPQFISYNNIYDWKNLPENVAFKGGFALKGKHIASKAVSGSSSHLTVSGDSSKLFSISTNTSVRFNDDVDNIRTKSSDLTLYYAGGDSIVHPSVNTTLIMNDSIEYVYFRKTTDVYRFNPFILSKQNMNVHADAITWDMKQDSLDFRIVGGEKIIPLIVESPDFYQKGYFNRIQGLKKFHPLVILVNYSRNYRRKCFDSNEAIKNTNIDQELYKESLESMALEGLIEYNKYSGVVKLNDKAYRYFDRYYFAQSERRRAHLTSRMNFENLSMAQEEALVDRDFDNINIPALHPIDGTANASLTLNDSSSLTLKNVKYFPISDSLNVFAEPDSAGVTITQDRKLIFGGKFTAGTYIFRGREFIFNYDSFLIKLAEVDSINFIVTDSVTNKNVESPNPLVETGGTLFINKPFNKSGLLDISGYPSFNSKSKSNSGGRIFYDRPTVLNGAYDRRIVFELDTFTVDASQIRTDVSFKGVFNSGGIFPTFIDEVVMDPSSGIFTLERETNPSEYWSNSNGWPVYLNPRFLDVKDSIKGKGDFEGNFTLNHKGIRGNGTLHYLGSNFKSDDFIFYSDSLTTHGSGGVIESAVHPRVEMKTYDMKWFVNRDSMAFTGSHDEPFTVYNSKIKFSGELALVPNQISAIGEIETTESYNKSANIKFKKDLYISRHSKFIIHSGIEGSPSMLGNDVRVAQNISKNMVDLRTEQNSRTKSLLTFPFVKFETSINRAVWDINNKNIVMSSANSTKGKFISTKPEQDSLMIKGDSAYYDLVANKLNILEVSNIDISNIRVILDSTNQTVHIQQNAEIEPLENATIILGRYSDLDQKHKIFNAHVKLISSKQVEAHGDYLYKNNLGEEKVIKIDRVIEKEYYNENINDNTLEARAYGQVSQDDPLLFLGGMEYYGKIGLTESKRATRFKDGNVRLYIPGTETTWFGYESRNDGAKEENEDTIAHVMITKDIKSTDEGLPLMTGLFYDDKSYSFYNSFIERPEGYRQDHRRLFELEGRLTFESTNGTSSEGIYYIKPNSYYNGMEIDEIAAKYIGNFGSYNPQSQEIHFKGKMNFLPVNAKSRILSFSAGVDGVTRHGIDDVEMKASIAFGGTRPASSIAANMKSYLSSNAENVVTAIPEDYELEALGELNHQIIGMFTPDLTRGYLEGKSITNLLSEQIVILDNELRWDPEYAAFYSTGDRVKLLSVFGEYVNTEINGFVEIPKEESRDGDEEAASSDAVMNVFLEGPTGTWYYLRLENEELSILSSNKEFNNFMRKQKGVTLTTPDQASAFLERFYANYRDGQQMPVRYSDDLDKQMMPEVAEDDFGNDFEGVDSDDPESVDDDGGMDDLPAEEEDDGDDF</sequence>
<feature type="compositionally biased region" description="Low complexity" evidence="1">
    <location>
        <begin position="263"/>
        <end position="278"/>
    </location>
</feature>
<accession>A0A7X8XXA4</accession>
<comment type="caution">
    <text evidence="2">The sequence shown here is derived from an EMBL/GenBank/DDBJ whole genome shotgun (WGS) entry which is preliminary data.</text>
</comment>